<dbReference type="Proteomes" id="UP000297638">
    <property type="component" value="Unassembled WGS sequence"/>
</dbReference>
<sequence length="245" mass="26971">MIALSAPRRTVPGKRPKAFTWQPEADTFIALFTLLAFSLCYYAGTSINSIFLWYGILVFGTFIPLWTVLHRRGESLERLGITRKFLVTSLIVSFVLGAGSAFQLITLANASNANIASHLVANVLVLWEPFFVFGWLYLRWERAFGWLPAIALTGLGFTIQHLGSVPLAAAAGFGVFAIMFAVVFALVRNLVVLWPLFYPVASGIGTLQAGFVMGWDDAGISAILLVLQLLIFWWVATKPRSLRAA</sequence>
<accession>A0A4Y8TXW1</accession>
<keyword evidence="1" id="KW-0812">Transmembrane</keyword>
<feature type="transmembrane region" description="Helical" evidence="1">
    <location>
        <begin position="90"/>
        <end position="109"/>
    </location>
</feature>
<evidence type="ECO:0000256" key="1">
    <source>
        <dbReference type="SAM" id="Phobius"/>
    </source>
</evidence>
<dbReference type="AlphaFoldDB" id="A0A4Y8TXW1"/>
<evidence type="ECO:0008006" key="4">
    <source>
        <dbReference type="Google" id="ProtNLM"/>
    </source>
</evidence>
<feature type="transmembrane region" description="Helical" evidence="1">
    <location>
        <begin position="144"/>
        <end position="162"/>
    </location>
</feature>
<feature type="transmembrane region" description="Helical" evidence="1">
    <location>
        <begin position="168"/>
        <end position="187"/>
    </location>
</feature>
<feature type="transmembrane region" description="Helical" evidence="1">
    <location>
        <begin position="218"/>
        <end position="236"/>
    </location>
</feature>
<dbReference type="RefSeq" id="WP_134779800.1">
    <property type="nucleotide sequence ID" value="NZ_SPDS01000001.1"/>
</dbReference>
<feature type="transmembrane region" description="Helical" evidence="1">
    <location>
        <begin position="25"/>
        <end position="44"/>
    </location>
</feature>
<dbReference type="EMBL" id="SPDS01000001">
    <property type="protein sequence ID" value="TFH56688.1"/>
    <property type="molecule type" value="Genomic_DNA"/>
</dbReference>
<organism evidence="2 3">
    <name type="scientific">Glutamicibacter arilaitensis</name>
    <dbReference type="NCBI Taxonomy" id="256701"/>
    <lineage>
        <taxon>Bacteria</taxon>
        <taxon>Bacillati</taxon>
        <taxon>Actinomycetota</taxon>
        <taxon>Actinomycetes</taxon>
        <taxon>Micrococcales</taxon>
        <taxon>Micrococcaceae</taxon>
        <taxon>Glutamicibacter</taxon>
    </lineage>
</organism>
<evidence type="ECO:0000313" key="2">
    <source>
        <dbReference type="EMBL" id="TFH56688.1"/>
    </source>
</evidence>
<feature type="transmembrane region" description="Helical" evidence="1">
    <location>
        <begin position="50"/>
        <end position="69"/>
    </location>
</feature>
<reference evidence="2 3" key="1">
    <citation type="submission" date="2019-03" db="EMBL/GenBank/DDBJ databases">
        <title>Glutamicibacter sp. LJH19 genome.</title>
        <authorList>
            <person name="Sinai Borker S."/>
            <person name="Kumar R."/>
        </authorList>
    </citation>
    <scope>NUCLEOTIDE SEQUENCE [LARGE SCALE GENOMIC DNA]</scope>
    <source>
        <strain evidence="2 3">LJH19</strain>
    </source>
</reference>
<proteinExistence type="predicted"/>
<keyword evidence="1" id="KW-1133">Transmembrane helix</keyword>
<feature type="transmembrane region" description="Helical" evidence="1">
    <location>
        <begin position="115"/>
        <end position="137"/>
    </location>
</feature>
<protein>
    <recommendedName>
        <fullName evidence="4">CPBP family intramembrane metalloprotease</fullName>
    </recommendedName>
</protein>
<gene>
    <name evidence="2" type="ORF">EXY26_06560</name>
</gene>
<name>A0A4Y8TXW1_9MICC</name>
<comment type="caution">
    <text evidence="2">The sequence shown here is derived from an EMBL/GenBank/DDBJ whole genome shotgun (WGS) entry which is preliminary data.</text>
</comment>
<keyword evidence="1" id="KW-0472">Membrane</keyword>
<evidence type="ECO:0000313" key="3">
    <source>
        <dbReference type="Proteomes" id="UP000297638"/>
    </source>
</evidence>
<feature type="transmembrane region" description="Helical" evidence="1">
    <location>
        <begin position="192"/>
        <end position="212"/>
    </location>
</feature>